<dbReference type="NCBIfam" id="TIGR02452">
    <property type="entry name" value="TIGR02452 family protein"/>
    <property type="match status" value="2"/>
</dbReference>
<keyword evidence="3" id="KW-1185">Reference proteome</keyword>
<proteinExistence type="predicted"/>
<gene>
    <name evidence="2" type="ORF">GGX14DRAFT_453165</name>
</gene>
<dbReference type="Pfam" id="PF10021">
    <property type="entry name" value="PARG_cat_microb"/>
    <property type="match status" value="1"/>
</dbReference>
<dbReference type="Gene3D" id="3.40.220.10">
    <property type="entry name" value="Leucine Aminopeptidase, subunit E, domain 1"/>
    <property type="match status" value="1"/>
</dbReference>
<dbReference type="EMBL" id="JARJCW010000030">
    <property type="protein sequence ID" value="KAJ7209800.1"/>
    <property type="molecule type" value="Genomic_DNA"/>
</dbReference>
<evidence type="ECO:0000313" key="2">
    <source>
        <dbReference type="EMBL" id="KAJ7209800.1"/>
    </source>
</evidence>
<evidence type="ECO:0000259" key="1">
    <source>
        <dbReference type="Pfam" id="PF10021"/>
    </source>
</evidence>
<dbReference type="SUPFAM" id="SSF52949">
    <property type="entry name" value="Macro domain-like"/>
    <property type="match status" value="1"/>
</dbReference>
<dbReference type="Proteomes" id="UP001219525">
    <property type="component" value="Unassembled WGS sequence"/>
</dbReference>
<name>A0AAD6VHL6_9AGAR</name>
<dbReference type="PIRSF" id="PIRSF014899">
    <property type="entry name" value="UCP014899"/>
    <property type="match status" value="1"/>
</dbReference>
<dbReference type="PANTHER" id="PTHR35596:SF1">
    <property type="entry name" value="MICROBIAL-TYPE PARG CATALYTIC DOMAIN-CONTAINING PROTEIN"/>
    <property type="match status" value="1"/>
</dbReference>
<dbReference type="InterPro" id="IPR012664">
    <property type="entry name" value="CHP02452"/>
</dbReference>
<evidence type="ECO:0000313" key="3">
    <source>
        <dbReference type="Proteomes" id="UP001219525"/>
    </source>
</evidence>
<sequence length="325" mass="34965">MPHPVLTKIAQDTLAAVQKSSYTDANGATHPIDDLSTPSFASATEFYAPDSTLSAWATSAPATPVNANTDIKTEFVLAKASTLEGIRLCPADPAHKRPGVLNFASATRPGGGFLSGARAQEESLARSSNIYSSFLTPQAQLFYALHKSAARRLDKTYTHAMIYTRGVRFFRSDSGAWVVPVDADVLTSAAVNAGEVRRRAGGATRGGRGGIKAYFKPADRPVPSSATNDVEATIEAAMRERMGRLLFLFEKQGVLDLVLGSFGTGVFQNNVATVARLWVELLLAPDARFAHSFRRVVFAIIDQKTCTIFRDVFIGLKVDFAESGT</sequence>
<dbReference type="AlphaFoldDB" id="A0AAD6VHL6"/>
<feature type="domain" description="Microbial-type PARG catalytic" evidence="1">
    <location>
        <begin position="10"/>
        <end position="171"/>
    </location>
</feature>
<organism evidence="2 3">
    <name type="scientific">Mycena pura</name>
    <dbReference type="NCBI Taxonomy" id="153505"/>
    <lineage>
        <taxon>Eukaryota</taxon>
        <taxon>Fungi</taxon>
        <taxon>Dikarya</taxon>
        <taxon>Basidiomycota</taxon>
        <taxon>Agaricomycotina</taxon>
        <taxon>Agaricomycetes</taxon>
        <taxon>Agaricomycetidae</taxon>
        <taxon>Agaricales</taxon>
        <taxon>Marasmiineae</taxon>
        <taxon>Mycenaceae</taxon>
        <taxon>Mycena</taxon>
    </lineage>
</organism>
<dbReference type="InterPro" id="IPR043472">
    <property type="entry name" value="Macro_dom-like"/>
</dbReference>
<dbReference type="InterPro" id="IPR019261">
    <property type="entry name" value="PARG_cat_microbial"/>
</dbReference>
<accession>A0AAD6VHL6</accession>
<reference evidence="2" key="1">
    <citation type="submission" date="2023-03" db="EMBL/GenBank/DDBJ databases">
        <title>Massive genome expansion in bonnet fungi (Mycena s.s.) driven by repeated elements and novel gene families across ecological guilds.</title>
        <authorList>
            <consortium name="Lawrence Berkeley National Laboratory"/>
            <person name="Harder C.B."/>
            <person name="Miyauchi S."/>
            <person name="Viragh M."/>
            <person name="Kuo A."/>
            <person name="Thoen E."/>
            <person name="Andreopoulos B."/>
            <person name="Lu D."/>
            <person name="Skrede I."/>
            <person name="Drula E."/>
            <person name="Henrissat B."/>
            <person name="Morin E."/>
            <person name="Kohler A."/>
            <person name="Barry K."/>
            <person name="LaButti K."/>
            <person name="Morin E."/>
            <person name="Salamov A."/>
            <person name="Lipzen A."/>
            <person name="Mereny Z."/>
            <person name="Hegedus B."/>
            <person name="Baldrian P."/>
            <person name="Stursova M."/>
            <person name="Weitz H."/>
            <person name="Taylor A."/>
            <person name="Grigoriev I.V."/>
            <person name="Nagy L.G."/>
            <person name="Martin F."/>
            <person name="Kauserud H."/>
        </authorList>
    </citation>
    <scope>NUCLEOTIDE SEQUENCE</scope>
    <source>
        <strain evidence="2">9144</strain>
    </source>
</reference>
<protein>
    <recommendedName>
        <fullName evidence="1">Microbial-type PARG catalytic domain-containing protein</fullName>
    </recommendedName>
</protein>
<dbReference type="PANTHER" id="PTHR35596">
    <property type="entry name" value="DUF2263 DOMAIN-CONTAINING PROTEIN"/>
    <property type="match status" value="1"/>
</dbReference>
<comment type="caution">
    <text evidence="2">The sequence shown here is derived from an EMBL/GenBank/DDBJ whole genome shotgun (WGS) entry which is preliminary data.</text>
</comment>